<protein>
    <submittedName>
        <fullName evidence="1">Uncharacterized protein</fullName>
    </submittedName>
</protein>
<evidence type="ECO:0000313" key="2">
    <source>
        <dbReference type="Proteomes" id="UP000826195"/>
    </source>
</evidence>
<dbReference type="AlphaFoldDB" id="A0AAV7IY33"/>
<proteinExistence type="predicted"/>
<name>A0AAV7IY33_COTGL</name>
<comment type="caution">
    <text evidence="1">The sequence shown here is derived from an EMBL/GenBank/DDBJ whole genome shotgun (WGS) entry which is preliminary data.</text>
</comment>
<gene>
    <name evidence="1" type="ORF">KQX54_002819</name>
</gene>
<sequence length="224" mass="25953">MINSYGEFRHFCIGDMNGILTSYEKFENNIVAGQTFNLDLMESEIVLSHFCNGQRISALSYCNGRTNFHYCLITFESDRLSNIKYIYISPSLLTVPRLLRPTLKNIVVPTDAFYFGIGKNKIGSTHHCYDRWYRIDLTKYFGCCITSMMIHAQILIFGLEDGSIYMLHIEHYNDILSLKKKKLRNAIKIEVDTLPIIKLNILEVDKKTCIIASTESRVYLINFF</sequence>
<dbReference type="Proteomes" id="UP000826195">
    <property type="component" value="Unassembled WGS sequence"/>
</dbReference>
<keyword evidence="2" id="KW-1185">Reference proteome</keyword>
<reference evidence="1 2" key="1">
    <citation type="journal article" date="2021" name="J. Hered.">
        <title>A chromosome-level genome assembly of the parasitoid wasp, Cotesia glomerata (Hymenoptera: Braconidae).</title>
        <authorList>
            <person name="Pinto B.J."/>
            <person name="Weis J.J."/>
            <person name="Gamble T."/>
            <person name="Ode P.J."/>
            <person name="Paul R."/>
            <person name="Zaspel J.M."/>
        </authorList>
    </citation>
    <scope>NUCLEOTIDE SEQUENCE [LARGE SCALE GENOMIC DNA]</scope>
    <source>
        <strain evidence="1">CgM1</strain>
    </source>
</reference>
<dbReference type="EMBL" id="JAHXZJ010000002">
    <property type="protein sequence ID" value="KAH0563598.1"/>
    <property type="molecule type" value="Genomic_DNA"/>
</dbReference>
<evidence type="ECO:0000313" key="1">
    <source>
        <dbReference type="EMBL" id="KAH0563598.1"/>
    </source>
</evidence>
<accession>A0AAV7IY33</accession>
<organism evidence="1 2">
    <name type="scientific">Cotesia glomerata</name>
    <name type="common">Lepidopteran parasitic wasp</name>
    <name type="synonym">Apanteles glomeratus</name>
    <dbReference type="NCBI Taxonomy" id="32391"/>
    <lineage>
        <taxon>Eukaryota</taxon>
        <taxon>Metazoa</taxon>
        <taxon>Ecdysozoa</taxon>
        <taxon>Arthropoda</taxon>
        <taxon>Hexapoda</taxon>
        <taxon>Insecta</taxon>
        <taxon>Pterygota</taxon>
        <taxon>Neoptera</taxon>
        <taxon>Endopterygota</taxon>
        <taxon>Hymenoptera</taxon>
        <taxon>Apocrita</taxon>
        <taxon>Ichneumonoidea</taxon>
        <taxon>Braconidae</taxon>
        <taxon>Microgastrinae</taxon>
        <taxon>Cotesia</taxon>
    </lineage>
</organism>